<dbReference type="GO" id="GO:0006355">
    <property type="term" value="P:regulation of DNA-templated transcription"/>
    <property type="evidence" value="ECO:0007669"/>
    <property type="project" value="InterPro"/>
</dbReference>
<dbReference type="STRING" id="3827.A0A3Q7XYD3"/>
<organism evidence="6 7">
    <name type="scientific">Cicer arietinum</name>
    <name type="common">Chickpea</name>
    <name type="synonym">Garbanzo</name>
    <dbReference type="NCBI Taxonomy" id="3827"/>
    <lineage>
        <taxon>Eukaryota</taxon>
        <taxon>Viridiplantae</taxon>
        <taxon>Streptophyta</taxon>
        <taxon>Embryophyta</taxon>
        <taxon>Tracheophyta</taxon>
        <taxon>Spermatophyta</taxon>
        <taxon>Magnoliopsida</taxon>
        <taxon>eudicotyledons</taxon>
        <taxon>Gunneridae</taxon>
        <taxon>Pentapetalae</taxon>
        <taxon>rosids</taxon>
        <taxon>fabids</taxon>
        <taxon>Fabales</taxon>
        <taxon>Fabaceae</taxon>
        <taxon>Papilionoideae</taxon>
        <taxon>50 kb inversion clade</taxon>
        <taxon>NPAAA clade</taxon>
        <taxon>Hologalegina</taxon>
        <taxon>IRL clade</taxon>
        <taxon>Cicereae</taxon>
        <taxon>Cicer</taxon>
    </lineage>
</organism>
<dbReference type="RefSeq" id="XP_027189266.1">
    <property type="nucleotide sequence ID" value="XM_027333465.1"/>
</dbReference>
<dbReference type="AlphaFoldDB" id="A0A3Q7XYD3"/>
<proteinExistence type="predicted"/>
<evidence type="ECO:0000313" key="7">
    <source>
        <dbReference type="RefSeq" id="XP_027189266.1"/>
    </source>
</evidence>
<evidence type="ECO:0000313" key="6">
    <source>
        <dbReference type="Proteomes" id="UP000087171"/>
    </source>
</evidence>
<dbReference type="Gene3D" id="2.170.150.80">
    <property type="entry name" value="NAC domain"/>
    <property type="match status" value="1"/>
</dbReference>
<dbReference type="Pfam" id="PF02365">
    <property type="entry name" value="NAM"/>
    <property type="match status" value="1"/>
</dbReference>
<dbReference type="GO" id="GO:0003677">
    <property type="term" value="F:DNA binding"/>
    <property type="evidence" value="ECO:0007669"/>
    <property type="project" value="UniProtKB-KW"/>
</dbReference>
<keyword evidence="4" id="KW-0539">Nucleus</keyword>
<keyword evidence="2" id="KW-0238">DNA-binding</keyword>
<dbReference type="SUPFAM" id="SSF101941">
    <property type="entry name" value="NAC domain"/>
    <property type="match status" value="1"/>
</dbReference>
<reference evidence="7" key="2">
    <citation type="submission" date="2025-08" db="UniProtKB">
        <authorList>
            <consortium name="RefSeq"/>
        </authorList>
    </citation>
    <scope>IDENTIFICATION</scope>
    <source>
        <tissue evidence="7">Etiolated seedlings</tissue>
    </source>
</reference>
<dbReference type="PaxDb" id="3827-XP_004497954.1"/>
<dbReference type="InterPro" id="IPR003441">
    <property type="entry name" value="NAC-dom"/>
</dbReference>
<dbReference type="Proteomes" id="UP000087171">
    <property type="component" value="Chromosome Ca4"/>
</dbReference>
<dbReference type="PANTHER" id="PTHR31719:SF164">
    <property type="entry name" value="NAC DOMAIN-CONTAINING PROTEIN"/>
    <property type="match status" value="1"/>
</dbReference>
<keyword evidence="1" id="KW-0805">Transcription regulation</keyword>
<keyword evidence="3" id="KW-0804">Transcription</keyword>
<dbReference type="GO" id="GO:0048731">
    <property type="term" value="P:system development"/>
    <property type="evidence" value="ECO:0007669"/>
    <property type="project" value="TreeGrafter"/>
</dbReference>
<dbReference type="PROSITE" id="PS51005">
    <property type="entry name" value="NAC"/>
    <property type="match status" value="1"/>
</dbReference>
<evidence type="ECO:0000259" key="5">
    <source>
        <dbReference type="PROSITE" id="PS51005"/>
    </source>
</evidence>
<dbReference type="InterPro" id="IPR036093">
    <property type="entry name" value="NAC_dom_sf"/>
</dbReference>
<evidence type="ECO:0000256" key="3">
    <source>
        <dbReference type="ARBA" id="ARBA00023163"/>
    </source>
</evidence>
<evidence type="ECO:0000256" key="2">
    <source>
        <dbReference type="ARBA" id="ARBA00023125"/>
    </source>
</evidence>
<name>A0A3Q7XYD3_CICAR</name>
<evidence type="ECO:0000256" key="1">
    <source>
        <dbReference type="ARBA" id="ARBA00023015"/>
    </source>
</evidence>
<sequence>MALDSLPSRNLKPTDEELLKSFLYNKINNNPLPNHINILEHDLFGIKKNPWEIWEEFEASHSYCEKDLYFFTLLKKKSATSSRMVRTIGMGTWEAEDAKKDIVDKETCQLLGNKKRYRFEKSGTIHDYEWILHEYKLDMSLINNFSVSNIYLILTLIIIPLELNISSNVCVI</sequence>
<evidence type="ECO:0000256" key="4">
    <source>
        <dbReference type="ARBA" id="ARBA00023242"/>
    </source>
</evidence>
<feature type="domain" description="NAC" evidence="5">
    <location>
        <begin position="5"/>
        <end position="153"/>
    </location>
</feature>
<gene>
    <name evidence="7" type="primary">LOC113786186</name>
</gene>
<accession>A0A3Q7XYD3</accession>
<keyword evidence="6" id="KW-1185">Reference proteome</keyword>
<dbReference type="PANTHER" id="PTHR31719">
    <property type="entry name" value="NAC TRANSCRIPTION FACTOR 56"/>
    <property type="match status" value="1"/>
</dbReference>
<protein>
    <submittedName>
        <fullName evidence="7">NAC domain-containing protein 83-like</fullName>
    </submittedName>
</protein>
<reference evidence="6" key="1">
    <citation type="journal article" date="2013" name="Nat. Biotechnol.">
        <title>Draft genome sequence of chickpea (Cicer arietinum) provides a resource for trait improvement.</title>
        <authorList>
            <person name="Varshney R.K."/>
            <person name="Song C."/>
            <person name="Saxena R.K."/>
            <person name="Azam S."/>
            <person name="Yu S."/>
            <person name="Sharpe A.G."/>
            <person name="Cannon S."/>
            <person name="Baek J."/>
            <person name="Rosen B.D."/>
            <person name="Tar'an B."/>
            <person name="Millan T."/>
            <person name="Zhang X."/>
            <person name="Ramsay L.D."/>
            <person name="Iwata A."/>
            <person name="Wang Y."/>
            <person name="Nelson W."/>
            <person name="Farmer A.D."/>
            <person name="Gaur P.M."/>
            <person name="Soderlund C."/>
            <person name="Penmetsa R.V."/>
            <person name="Xu C."/>
            <person name="Bharti A.K."/>
            <person name="He W."/>
            <person name="Winter P."/>
            <person name="Zhao S."/>
            <person name="Hane J.K."/>
            <person name="Carrasquilla-Garcia N."/>
            <person name="Condie J.A."/>
            <person name="Upadhyaya H.D."/>
            <person name="Luo M.C."/>
            <person name="Thudi M."/>
            <person name="Gowda C.L."/>
            <person name="Singh N.P."/>
            <person name="Lichtenzveig J."/>
            <person name="Gali K.K."/>
            <person name="Rubio J."/>
            <person name="Nadarajan N."/>
            <person name="Dolezel J."/>
            <person name="Bansal K.C."/>
            <person name="Xu X."/>
            <person name="Edwards D."/>
            <person name="Zhang G."/>
            <person name="Kahl G."/>
            <person name="Gil J."/>
            <person name="Singh K.B."/>
            <person name="Datta S.K."/>
            <person name="Jackson S.A."/>
            <person name="Wang J."/>
            <person name="Cook D.R."/>
        </authorList>
    </citation>
    <scope>NUCLEOTIDE SEQUENCE [LARGE SCALE GENOMIC DNA]</scope>
    <source>
        <strain evidence="6">cv. CDC Frontier</strain>
    </source>
</reference>
<dbReference type="OrthoDB" id="782339at2759"/>